<gene>
    <name evidence="7" type="ORF">AOCH_001508</name>
</gene>
<keyword evidence="6" id="KW-0732">Signal</keyword>
<dbReference type="GO" id="GO:1904541">
    <property type="term" value="P:fungal-type cell wall disassembly involved in conjugation with cellular fusion"/>
    <property type="evidence" value="ECO:0007669"/>
    <property type="project" value="UniProtKB-ARBA"/>
</dbReference>
<evidence type="ECO:0000313" key="7">
    <source>
        <dbReference type="EMBL" id="KKK13166.1"/>
    </source>
</evidence>
<name>A0A0F8UQS3_9EURO</name>
<dbReference type="CDD" id="cd11577">
    <property type="entry name" value="GH71"/>
    <property type="match status" value="1"/>
</dbReference>
<evidence type="ECO:0000313" key="8">
    <source>
        <dbReference type="Proteomes" id="UP000034947"/>
    </source>
</evidence>
<evidence type="ECO:0000256" key="5">
    <source>
        <dbReference type="ARBA" id="ARBA00066525"/>
    </source>
</evidence>
<protein>
    <recommendedName>
        <fullName evidence="5">glucan endo-1,3-alpha-glucosidase</fullName>
        <ecNumber evidence="5">3.2.1.59</ecNumber>
    </recommendedName>
</protein>
<keyword evidence="8" id="KW-1185">Reference proteome</keyword>
<accession>A0A0F8UQS3</accession>
<evidence type="ECO:0000256" key="1">
    <source>
        <dbReference type="ARBA" id="ARBA00022801"/>
    </source>
</evidence>
<dbReference type="EC" id="3.2.1.59" evidence="5"/>
<dbReference type="GO" id="GO:0051118">
    <property type="term" value="F:glucan endo-1,3-alpha-glucosidase activity"/>
    <property type="evidence" value="ECO:0007669"/>
    <property type="project" value="UniProtKB-EC"/>
</dbReference>
<evidence type="ECO:0000256" key="3">
    <source>
        <dbReference type="ARBA" id="ARBA00052604"/>
    </source>
</evidence>
<comment type="caution">
    <text evidence="7">The sequence shown here is derived from an EMBL/GenBank/DDBJ whole genome shotgun (WGS) entry which is preliminary data.</text>
</comment>
<feature type="chain" id="PRO_5002528629" description="glucan endo-1,3-alpha-glucosidase" evidence="6">
    <location>
        <begin position="23"/>
        <end position="460"/>
    </location>
</feature>
<reference evidence="7 8" key="1">
    <citation type="submission" date="2015-02" db="EMBL/GenBank/DDBJ databases">
        <title>Draft Genome Sequences of Two Closely-Related Aflatoxigenic Aspergillus Species Obtained from the Cote d'Ivoire.</title>
        <authorList>
            <person name="Moore G.G."/>
            <person name="Beltz S.B."/>
            <person name="Mack B.M."/>
        </authorList>
    </citation>
    <scope>NUCLEOTIDE SEQUENCE [LARGE SCALE GENOMIC DNA]</scope>
    <source>
        <strain evidence="7 8">SRRC1432</strain>
    </source>
</reference>
<comment type="catalytic activity">
    <reaction evidence="3">
        <text>Endohydrolysis of (1-&gt;3)-alpha-D-glucosidic linkages in isolichenin, pseudonigeran and nigeran.</text>
        <dbReference type="EC" id="3.2.1.59"/>
    </reaction>
</comment>
<organism evidence="7 8">
    <name type="scientific">Aspergillus ochraceoroseus</name>
    <dbReference type="NCBI Taxonomy" id="138278"/>
    <lineage>
        <taxon>Eukaryota</taxon>
        <taxon>Fungi</taxon>
        <taxon>Dikarya</taxon>
        <taxon>Ascomycota</taxon>
        <taxon>Pezizomycotina</taxon>
        <taxon>Eurotiomycetes</taxon>
        <taxon>Eurotiomycetidae</taxon>
        <taxon>Eurotiales</taxon>
        <taxon>Aspergillaceae</taxon>
        <taxon>Aspergillus</taxon>
        <taxon>Aspergillus subgen. Nidulantes</taxon>
    </lineage>
</organism>
<evidence type="ECO:0000256" key="4">
    <source>
        <dbReference type="ARBA" id="ARBA00061482"/>
    </source>
</evidence>
<keyword evidence="2" id="KW-0326">Glycosidase</keyword>
<dbReference type="Pfam" id="PF03659">
    <property type="entry name" value="Glyco_hydro_71"/>
    <property type="match status" value="1"/>
</dbReference>
<dbReference type="InterPro" id="IPR005197">
    <property type="entry name" value="Glyco_hydro_71"/>
</dbReference>
<dbReference type="FunFam" id="3.20.20.80:FF:000268">
    <property type="entry name" value="Glucan endo-1,3-alpha-glucosidase agn2"/>
    <property type="match status" value="1"/>
</dbReference>
<comment type="similarity">
    <text evidence="4">Belongs to the glycosyl hydrolase 71 family.</text>
</comment>
<feature type="signal peptide" evidence="6">
    <location>
        <begin position="1"/>
        <end position="22"/>
    </location>
</feature>
<dbReference type="Proteomes" id="UP000034947">
    <property type="component" value="Unassembled WGS sequence"/>
</dbReference>
<dbReference type="GO" id="GO:1990819">
    <property type="term" value="C:mating projection actin fusion focus"/>
    <property type="evidence" value="ECO:0007669"/>
    <property type="project" value="UniProtKB-ARBA"/>
</dbReference>
<keyword evidence="1" id="KW-0378">Hydrolase</keyword>
<dbReference type="EMBL" id="JYKN01003289">
    <property type="protein sequence ID" value="KKK13166.1"/>
    <property type="molecule type" value="Genomic_DNA"/>
</dbReference>
<sequence length="460" mass="50541">MGFFTRCCAAALLLAGALPAYTLPTLGNHQSRAIAPYSSKNSTRYVAAHFMLGVVESYTVEDWKGDMNLAKEIGIDAFALNCASIDSYTPKQLANAYEAASQVDFKVFISFDFAYWSDDNTAQVTAYMQNYSSHPAQLQYNGAALVSTFIGDSFKWQPVKTATQLSVKSARQRSIVVVPNIRNPSWAGAENTNDIDGAFSWYAWPTDGDNSIVPGPMTTVWDERFLKNLGDKVYMAPVSPWFSTHFDSKNWVFICEDLITVRWEQMLSMQPDLIEIITWNDYGESHYIGPYSTAHSDDGSSQWAKGFPHDGWRIISKPYIAAYKSGAKTPVVESDQMVYWHRPTPKGVTCSKDPVGPPNGVHMLSDSIFVTTLLTEPAVLTVTSGSQSAVSVDVAAGIVTTNFTMGVGKQSFSVTRSGKEIMGGEGGLEIKDSCDYYNFNAYVGSFNATKTGRLGDGRCR</sequence>
<dbReference type="VEuPathDB" id="FungiDB:P175DRAFT_0498027"/>
<dbReference type="AlphaFoldDB" id="A0A0F8UQS3"/>
<dbReference type="Gene3D" id="3.20.20.80">
    <property type="entry name" value="Glycosidases"/>
    <property type="match status" value="1"/>
</dbReference>
<evidence type="ECO:0000256" key="6">
    <source>
        <dbReference type="SAM" id="SignalP"/>
    </source>
</evidence>
<evidence type="ECO:0000256" key="2">
    <source>
        <dbReference type="ARBA" id="ARBA00023295"/>
    </source>
</evidence>
<proteinExistence type="inferred from homology"/>
<dbReference type="OrthoDB" id="3257981at2759"/>